<organism evidence="2 3">
    <name type="scientific">Canariomyces notabilis</name>
    <dbReference type="NCBI Taxonomy" id="2074819"/>
    <lineage>
        <taxon>Eukaryota</taxon>
        <taxon>Fungi</taxon>
        <taxon>Dikarya</taxon>
        <taxon>Ascomycota</taxon>
        <taxon>Pezizomycotina</taxon>
        <taxon>Sordariomycetes</taxon>
        <taxon>Sordariomycetidae</taxon>
        <taxon>Sordariales</taxon>
        <taxon>Chaetomiaceae</taxon>
        <taxon>Canariomyces</taxon>
    </lineage>
</organism>
<keyword evidence="1" id="KW-1133">Transmembrane helix</keyword>
<dbReference type="GeneID" id="89941752"/>
<comment type="caution">
    <text evidence="2">The sequence shown here is derived from an EMBL/GenBank/DDBJ whole genome shotgun (WGS) entry which is preliminary data.</text>
</comment>
<feature type="transmembrane region" description="Helical" evidence="1">
    <location>
        <begin position="177"/>
        <end position="198"/>
    </location>
</feature>
<accession>A0AAN6YUF7</accession>
<sequence>MEARGLNCSTYADHHPDPDIAGIGVIIGFLGPAWLVVFILVIYYVLFYNPTIDPFSDDPTEKLERPNSIDMLFYNTRNAILRRLLLASGSQTTRSFWRKLQSCGTRDSVNEVVMSLSDLQIVSGIAILTSGYYEATRGLSGYHWKMIVRVAWFSTITHLAAVSCLRTYLHQTQVKRLLRLILMGILAVMVITATLAAADTDFDDDLPAICFLQLPRSGVDLQNIDVLSAVVLLLYNILLRVLKLHKTVSKVWDRTFREIVVRLCMPAVKAIVRTTSSGIPLTRKRVYYILNIQPLVSALILGETYYLIYTSTVAEPSR</sequence>
<dbReference type="RefSeq" id="XP_064671054.1">
    <property type="nucleotide sequence ID" value="XM_064817627.1"/>
</dbReference>
<dbReference type="Proteomes" id="UP001302812">
    <property type="component" value="Unassembled WGS sequence"/>
</dbReference>
<proteinExistence type="predicted"/>
<reference evidence="2" key="2">
    <citation type="submission" date="2023-05" db="EMBL/GenBank/DDBJ databases">
        <authorList>
            <consortium name="Lawrence Berkeley National Laboratory"/>
            <person name="Steindorff A."/>
            <person name="Hensen N."/>
            <person name="Bonometti L."/>
            <person name="Westerberg I."/>
            <person name="Brannstrom I.O."/>
            <person name="Guillou S."/>
            <person name="Cros-Aarteil S."/>
            <person name="Calhoun S."/>
            <person name="Haridas S."/>
            <person name="Kuo A."/>
            <person name="Mondo S."/>
            <person name="Pangilinan J."/>
            <person name="Riley R."/>
            <person name="Labutti K."/>
            <person name="Andreopoulos B."/>
            <person name="Lipzen A."/>
            <person name="Chen C."/>
            <person name="Yanf M."/>
            <person name="Daum C."/>
            <person name="Ng V."/>
            <person name="Clum A."/>
            <person name="Ohm R."/>
            <person name="Martin F."/>
            <person name="Silar P."/>
            <person name="Natvig D."/>
            <person name="Lalanne C."/>
            <person name="Gautier V."/>
            <person name="Ament-Velasquez S.L."/>
            <person name="Kruys A."/>
            <person name="Hutchinson M.I."/>
            <person name="Powell A.J."/>
            <person name="Barry K."/>
            <person name="Miller A.N."/>
            <person name="Grigoriev I.V."/>
            <person name="Debuchy R."/>
            <person name="Gladieux P."/>
            <person name="Thoren M.H."/>
            <person name="Johannesson H."/>
        </authorList>
    </citation>
    <scope>NUCLEOTIDE SEQUENCE</scope>
    <source>
        <strain evidence="2">CBS 508.74</strain>
    </source>
</reference>
<dbReference type="EMBL" id="MU853339">
    <property type="protein sequence ID" value="KAK4113484.1"/>
    <property type="molecule type" value="Genomic_DNA"/>
</dbReference>
<evidence type="ECO:0000313" key="2">
    <source>
        <dbReference type="EMBL" id="KAK4113484.1"/>
    </source>
</evidence>
<dbReference type="PANTHER" id="PTHR37577">
    <property type="entry name" value="INTEGRAL MEMBRANE PROTEIN"/>
    <property type="match status" value="1"/>
</dbReference>
<dbReference type="PANTHER" id="PTHR37577:SF1">
    <property type="entry name" value="INTEGRAL MEMBRANE PROTEIN"/>
    <property type="match status" value="1"/>
</dbReference>
<dbReference type="AlphaFoldDB" id="A0AAN6YUF7"/>
<feature type="transmembrane region" description="Helical" evidence="1">
    <location>
        <begin position="224"/>
        <end position="242"/>
    </location>
</feature>
<feature type="transmembrane region" description="Helical" evidence="1">
    <location>
        <begin position="20"/>
        <end position="46"/>
    </location>
</feature>
<gene>
    <name evidence="2" type="ORF">N656DRAFT_797353</name>
</gene>
<feature type="transmembrane region" description="Helical" evidence="1">
    <location>
        <begin position="286"/>
        <end position="308"/>
    </location>
</feature>
<reference evidence="2" key="1">
    <citation type="journal article" date="2023" name="Mol. Phylogenet. Evol.">
        <title>Genome-scale phylogeny and comparative genomics of the fungal order Sordariales.</title>
        <authorList>
            <person name="Hensen N."/>
            <person name="Bonometti L."/>
            <person name="Westerberg I."/>
            <person name="Brannstrom I.O."/>
            <person name="Guillou S."/>
            <person name="Cros-Aarteil S."/>
            <person name="Calhoun S."/>
            <person name="Haridas S."/>
            <person name="Kuo A."/>
            <person name="Mondo S."/>
            <person name="Pangilinan J."/>
            <person name="Riley R."/>
            <person name="LaButti K."/>
            <person name="Andreopoulos B."/>
            <person name="Lipzen A."/>
            <person name="Chen C."/>
            <person name="Yan M."/>
            <person name="Daum C."/>
            <person name="Ng V."/>
            <person name="Clum A."/>
            <person name="Steindorff A."/>
            <person name="Ohm R.A."/>
            <person name="Martin F."/>
            <person name="Silar P."/>
            <person name="Natvig D.O."/>
            <person name="Lalanne C."/>
            <person name="Gautier V."/>
            <person name="Ament-Velasquez S.L."/>
            <person name="Kruys A."/>
            <person name="Hutchinson M.I."/>
            <person name="Powell A.J."/>
            <person name="Barry K."/>
            <person name="Miller A.N."/>
            <person name="Grigoriev I.V."/>
            <person name="Debuchy R."/>
            <person name="Gladieux P."/>
            <person name="Hiltunen Thoren M."/>
            <person name="Johannesson H."/>
        </authorList>
    </citation>
    <scope>NUCLEOTIDE SEQUENCE</scope>
    <source>
        <strain evidence="2">CBS 508.74</strain>
    </source>
</reference>
<dbReference type="InterPro" id="IPR053018">
    <property type="entry name" value="Elsinochrome_Biosynth-Asso"/>
</dbReference>
<evidence type="ECO:0000256" key="1">
    <source>
        <dbReference type="SAM" id="Phobius"/>
    </source>
</evidence>
<keyword evidence="1" id="KW-0472">Membrane</keyword>
<keyword evidence="3" id="KW-1185">Reference proteome</keyword>
<name>A0AAN6YUF7_9PEZI</name>
<protein>
    <submittedName>
        <fullName evidence="2">Uncharacterized protein</fullName>
    </submittedName>
</protein>
<evidence type="ECO:0000313" key="3">
    <source>
        <dbReference type="Proteomes" id="UP001302812"/>
    </source>
</evidence>
<keyword evidence="1" id="KW-0812">Transmembrane</keyword>